<organism evidence="1 2">
    <name type="scientific">Solanum commersonii</name>
    <name type="common">Commerson's wild potato</name>
    <name type="synonym">Commerson's nightshade</name>
    <dbReference type="NCBI Taxonomy" id="4109"/>
    <lineage>
        <taxon>Eukaryota</taxon>
        <taxon>Viridiplantae</taxon>
        <taxon>Streptophyta</taxon>
        <taxon>Embryophyta</taxon>
        <taxon>Tracheophyta</taxon>
        <taxon>Spermatophyta</taxon>
        <taxon>Magnoliopsida</taxon>
        <taxon>eudicotyledons</taxon>
        <taxon>Gunneridae</taxon>
        <taxon>Pentapetalae</taxon>
        <taxon>asterids</taxon>
        <taxon>lamiids</taxon>
        <taxon>Solanales</taxon>
        <taxon>Solanaceae</taxon>
        <taxon>Solanoideae</taxon>
        <taxon>Solaneae</taxon>
        <taxon>Solanum</taxon>
    </lineage>
</organism>
<proteinExistence type="predicted"/>
<comment type="caution">
    <text evidence="1">The sequence shown here is derived from an EMBL/GenBank/DDBJ whole genome shotgun (WGS) entry which is preliminary data.</text>
</comment>
<keyword evidence="2" id="KW-1185">Reference proteome</keyword>
<dbReference type="Proteomes" id="UP000824120">
    <property type="component" value="Chromosome 12"/>
</dbReference>
<name>A0A9J5W4G9_SOLCO</name>
<protein>
    <submittedName>
        <fullName evidence="1">Uncharacterized protein</fullName>
    </submittedName>
</protein>
<dbReference type="EMBL" id="JACXVP010000012">
    <property type="protein sequence ID" value="KAG5570402.1"/>
    <property type="molecule type" value="Genomic_DNA"/>
</dbReference>
<evidence type="ECO:0000313" key="2">
    <source>
        <dbReference type="Proteomes" id="UP000824120"/>
    </source>
</evidence>
<evidence type="ECO:0000313" key="1">
    <source>
        <dbReference type="EMBL" id="KAG5570402.1"/>
    </source>
</evidence>
<dbReference type="InterPro" id="IPR023213">
    <property type="entry name" value="CAT-like_dom_sf"/>
</dbReference>
<gene>
    <name evidence="1" type="ORF">H5410_060168</name>
</gene>
<sequence length="66" mass="7522">MSSSRLVLLCKKIIKPSSPTPLSHRIHKLSLTDQMGTHSYMEALLFYPKQNTTTSMPKTNEDIPNY</sequence>
<dbReference type="Gene3D" id="3.30.559.10">
    <property type="entry name" value="Chloramphenicol acetyltransferase-like domain"/>
    <property type="match status" value="1"/>
</dbReference>
<reference evidence="1 2" key="1">
    <citation type="submission" date="2020-09" db="EMBL/GenBank/DDBJ databases">
        <title>De no assembly of potato wild relative species, Solanum commersonii.</title>
        <authorList>
            <person name="Cho K."/>
        </authorList>
    </citation>
    <scope>NUCLEOTIDE SEQUENCE [LARGE SCALE GENOMIC DNA]</scope>
    <source>
        <strain evidence="1">LZ3.2</strain>
        <tissue evidence="1">Leaf</tissue>
    </source>
</reference>
<accession>A0A9J5W4G9</accession>
<dbReference type="AlphaFoldDB" id="A0A9J5W4G9"/>